<evidence type="ECO:0008006" key="9">
    <source>
        <dbReference type="Google" id="ProtNLM"/>
    </source>
</evidence>
<protein>
    <recommendedName>
        <fullName evidence="9">Sodium:alanine symporter family protein</fullName>
    </recommendedName>
</protein>
<dbReference type="AlphaFoldDB" id="X1IRJ6"/>
<dbReference type="PANTHER" id="PTHR30330">
    <property type="entry name" value="AGSS FAMILY TRANSPORTER, SODIUM-ALANINE"/>
    <property type="match status" value="1"/>
</dbReference>
<evidence type="ECO:0000256" key="6">
    <source>
        <dbReference type="ARBA" id="ARBA00023136"/>
    </source>
</evidence>
<gene>
    <name evidence="8" type="ORF">S03H2_57837</name>
</gene>
<dbReference type="Pfam" id="PF01235">
    <property type="entry name" value="Na_Ala_symp"/>
    <property type="match status" value="1"/>
</dbReference>
<sequence>MTAIMDFLDVINAFVWGPPMMIMLVGTGIFLTLRTGGLQFTKIGYGWKLLLKGFLKKDLDQRGEGEITPFQSLTSVLAATIGNGNIAGVATAVAAGGPGALVWMWLTALVG</sequence>
<evidence type="ECO:0000256" key="4">
    <source>
        <dbReference type="ARBA" id="ARBA00022692"/>
    </source>
</evidence>
<comment type="caution">
    <text evidence="8">The sequence shown here is derived from an EMBL/GenBank/DDBJ whole genome shotgun (WGS) entry which is preliminary data.</text>
</comment>
<keyword evidence="3" id="KW-1003">Cell membrane</keyword>
<dbReference type="EMBL" id="BARU01037087">
    <property type="protein sequence ID" value="GAH84347.1"/>
    <property type="molecule type" value="Genomic_DNA"/>
</dbReference>
<evidence type="ECO:0000313" key="8">
    <source>
        <dbReference type="EMBL" id="GAH84347.1"/>
    </source>
</evidence>
<evidence type="ECO:0000256" key="5">
    <source>
        <dbReference type="ARBA" id="ARBA00022989"/>
    </source>
</evidence>
<keyword evidence="2" id="KW-0813">Transport</keyword>
<keyword evidence="4 7" id="KW-0812">Transmembrane</keyword>
<dbReference type="InterPro" id="IPR001463">
    <property type="entry name" value="Na/Ala_symport"/>
</dbReference>
<evidence type="ECO:0000256" key="3">
    <source>
        <dbReference type="ARBA" id="ARBA00022475"/>
    </source>
</evidence>
<accession>X1IRJ6</accession>
<dbReference type="GO" id="GO:0005886">
    <property type="term" value="C:plasma membrane"/>
    <property type="evidence" value="ECO:0007669"/>
    <property type="project" value="UniProtKB-SubCell"/>
</dbReference>
<evidence type="ECO:0000256" key="2">
    <source>
        <dbReference type="ARBA" id="ARBA00022448"/>
    </source>
</evidence>
<proteinExistence type="predicted"/>
<feature type="non-terminal residue" evidence="8">
    <location>
        <position position="111"/>
    </location>
</feature>
<name>X1IRJ6_9ZZZZ</name>
<evidence type="ECO:0000256" key="1">
    <source>
        <dbReference type="ARBA" id="ARBA00004651"/>
    </source>
</evidence>
<dbReference type="PANTHER" id="PTHR30330:SF3">
    <property type="entry name" value="TRANSCRIPTIONAL REGULATOR, LRP FAMILY"/>
    <property type="match status" value="1"/>
</dbReference>
<reference evidence="8" key="1">
    <citation type="journal article" date="2014" name="Front. Microbiol.">
        <title>High frequency of phylogenetically diverse reductive dehalogenase-homologous genes in deep subseafloor sedimentary metagenomes.</title>
        <authorList>
            <person name="Kawai M."/>
            <person name="Futagami T."/>
            <person name="Toyoda A."/>
            <person name="Takaki Y."/>
            <person name="Nishi S."/>
            <person name="Hori S."/>
            <person name="Arai W."/>
            <person name="Tsubouchi T."/>
            <person name="Morono Y."/>
            <person name="Uchiyama I."/>
            <person name="Ito T."/>
            <person name="Fujiyama A."/>
            <person name="Inagaki F."/>
            <person name="Takami H."/>
        </authorList>
    </citation>
    <scope>NUCLEOTIDE SEQUENCE</scope>
    <source>
        <strain evidence="8">Expedition CK06-06</strain>
    </source>
</reference>
<organism evidence="8">
    <name type="scientific">marine sediment metagenome</name>
    <dbReference type="NCBI Taxonomy" id="412755"/>
    <lineage>
        <taxon>unclassified sequences</taxon>
        <taxon>metagenomes</taxon>
        <taxon>ecological metagenomes</taxon>
    </lineage>
</organism>
<keyword evidence="6 7" id="KW-0472">Membrane</keyword>
<evidence type="ECO:0000256" key="7">
    <source>
        <dbReference type="SAM" id="Phobius"/>
    </source>
</evidence>
<dbReference type="GO" id="GO:0005283">
    <property type="term" value="F:amino acid:sodium symporter activity"/>
    <property type="evidence" value="ECO:0007669"/>
    <property type="project" value="InterPro"/>
</dbReference>
<keyword evidence="5 7" id="KW-1133">Transmembrane helix</keyword>
<comment type="subcellular location">
    <subcellularLocation>
        <location evidence="1">Cell membrane</location>
        <topology evidence="1">Multi-pass membrane protein</topology>
    </subcellularLocation>
</comment>
<feature type="transmembrane region" description="Helical" evidence="7">
    <location>
        <begin position="13"/>
        <end position="33"/>
    </location>
</feature>